<dbReference type="Proteomes" id="UP000095023">
    <property type="component" value="Unassembled WGS sequence"/>
</dbReference>
<dbReference type="InterPro" id="IPR036291">
    <property type="entry name" value="NAD(P)-bd_dom_sf"/>
</dbReference>
<dbReference type="Pfam" id="PF13460">
    <property type="entry name" value="NAD_binding_10"/>
    <property type="match status" value="1"/>
</dbReference>
<keyword evidence="3" id="KW-1185">Reference proteome</keyword>
<dbReference type="EMBL" id="KV453842">
    <property type="protein sequence ID" value="ODV90661.1"/>
    <property type="molecule type" value="Genomic_DNA"/>
</dbReference>
<sequence>MLEAANGAEIVVMSRRKSLLDDDKELMNSGNITVIQGDALVEEDVKNAYNMGPWDALVIGIGAAPKFTIKGMEMNPVNVCGRSMKVITDVMQPSDIKCGKIVIVSAQGVGDSYQYGPWLSKLFHSYVIKTALNDKLVFENITKDCAKKMNIPYVILRPAMLTSSSVSKPYRMALDLRTRSISRLDTGKAIVNCLDTSDHDNTSVIVGY</sequence>
<dbReference type="SUPFAM" id="SSF51735">
    <property type="entry name" value="NAD(P)-binding Rossmann-fold domains"/>
    <property type="match status" value="1"/>
</dbReference>
<accession>A0A1E4TFW0</accession>
<gene>
    <name evidence="2" type="ORF">CANCADRAFT_2392</name>
</gene>
<reference evidence="3" key="1">
    <citation type="submission" date="2016-02" db="EMBL/GenBank/DDBJ databases">
        <title>Comparative genomics of biotechnologically important yeasts.</title>
        <authorList>
            <consortium name="DOE Joint Genome Institute"/>
            <person name="Riley R."/>
            <person name="Haridas S."/>
            <person name="Wolfe K.H."/>
            <person name="Lopes M.R."/>
            <person name="Hittinger C.T."/>
            <person name="Goker M."/>
            <person name="Salamov A."/>
            <person name="Wisecaver J."/>
            <person name="Long T.M."/>
            <person name="Aerts A.L."/>
            <person name="Barry K."/>
            <person name="Choi C."/>
            <person name="Clum A."/>
            <person name="Coughlan A.Y."/>
            <person name="Deshpande S."/>
            <person name="Douglass A.P."/>
            <person name="Hanson S.J."/>
            <person name="Klenk H.-P."/>
            <person name="Labutti K."/>
            <person name="Lapidus A."/>
            <person name="Lindquist E."/>
            <person name="Lipzen A."/>
            <person name="Meier-Kolthoff J.P."/>
            <person name="Ohm R.A."/>
            <person name="Otillar R.P."/>
            <person name="Pangilinan J."/>
            <person name="Peng Y."/>
            <person name="Rokas A."/>
            <person name="Rosa C.A."/>
            <person name="Scheuner C."/>
            <person name="Sibirny A.A."/>
            <person name="Slot J.C."/>
            <person name="Stielow J.B."/>
            <person name="Sun H."/>
            <person name="Kurtzman C.P."/>
            <person name="Blackwell M."/>
            <person name="Jeffries T.W."/>
            <person name="Grigoriev I.V."/>
        </authorList>
    </citation>
    <scope>NUCLEOTIDE SEQUENCE [LARGE SCALE GENOMIC DNA]</scope>
    <source>
        <strain evidence="3">NRRL Y-17796</strain>
    </source>
</reference>
<feature type="domain" description="NAD(P)-binding" evidence="1">
    <location>
        <begin position="5"/>
        <end position="196"/>
    </location>
</feature>
<protein>
    <recommendedName>
        <fullName evidence="1">NAD(P)-binding domain-containing protein</fullName>
    </recommendedName>
</protein>
<dbReference type="OrthoDB" id="63935at2759"/>
<evidence type="ECO:0000259" key="1">
    <source>
        <dbReference type="Pfam" id="PF13460"/>
    </source>
</evidence>
<proteinExistence type="predicted"/>
<evidence type="ECO:0000313" key="2">
    <source>
        <dbReference type="EMBL" id="ODV90661.1"/>
    </source>
</evidence>
<dbReference type="PANTHER" id="PTHR15020:SF50">
    <property type="entry name" value="UPF0659 PROTEIN YMR090W"/>
    <property type="match status" value="1"/>
</dbReference>
<dbReference type="Gene3D" id="3.40.50.720">
    <property type="entry name" value="NAD(P)-binding Rossmann-like Domain"/>
    <property type="match status" value="1"/>
</dbReference>
<dbReference type="AlphaFoldDB" id="A0A1E4TFW0"/>
<name>A0A1E4TFW0_9ASCO</name>
<evidence type="ECO:0000313" key="3">
    <source>
        <dbReference type="Proteomes" id="UP000095023"/>
    </source>
</evidence>
<dbReference type="PANTHER" id="PTHR15020">
    <property type="entry name" value="FLAVIN REDUCTASE-RELATED"/>
    <property type="match status" value="1"/>
</dbReference>
<organism evidence="2 3">
    <name type="scientific">Tortispora caseinolytica NRRL Y-17796</name>
    <dbReference type="NCBI Taxonomy" id="767744"/>
    <lineage>
        <taxon>Eukaryota</taxon>
        <taxon>Fungi</taxon>
        <taxon>Dikarya</taxon>
        <taxon>Ascomycota</taxon>
        <taxon>Saccharomycotina</taxon>
        <taxon>Trigonopsidomycetes</taxon>
        <taxon>Trigonopsidales</taxon>
        <taxon>Trigonopsidaceae</taxon>
        <taxon>Tortispora</taxon>
    </lineage>
</organism>
<dbReference type="InterPro" id="IPR016040">
    <property type="entry name" value="NAD(P)-bd_dom"/>
</dbReference>